<name>A0A367JDV2_RHIAZ</name>
<evidence type="ECO:0000313" key="2">
    <source>
        <dbReference type="EMBL" id="RCH88096.1"/>
    </source>
</evidence>
<dbReference type="Proteomes" id="UP000252139">
    <property type="component" value="Unassembled WGS sequence"/>
</dbReference>
<gene>
    <name evidence="2" type="ORF">CU097_004618</name>
</gene>
<dbReference type="OrthoDB" id="2211878at2759"/>
<accession>A0A367JDV2</accession>
<comment type="caution">
    <text evidence="2">The sequence shown here is derived from an EMBL/GenBank/DDBJ whole genome shotgun (WGS) entry which is preliminary data.</text>
</comment>
<dbReference type="STRING" id="86630.A0A367JDV2"/>
<sequence>MITGTSGSDPTNDDTHADASPTNSSSTVPSYRLSVNHNSLTFSGTDSGLATMTETVGFDIKRFKFHLNLYNKYSALENLSEEGNVDSDIMNRAVTKINMLNHYISEQETSEFTIQMFPYMQLPKPYKVHASEVDYKNGAQKYRKQLEHAKNTIDIERQVMETEALLSKVDTTSTRSLEHLNELHNTYIEHKHIIRNFHYLPSRLKQKRAYELQKRKYTDRLCSDERRYATSSRKVKHIMFVGDRGLGIGSRIKGYMRYGGHWKPLKHSLYTSVCITSEHNTSQTCIYCFQKPSHPLQTVYKNGARRLRTINGTFICDNPSCVSVQAKKAVKGRDTLSAMVIGLSGLATFLFYATFPQFDPQVSQSNTNKFKTNAAFFFTANEDWPAVDDSNTF</sequence>
<keyword evidence="3" id="KW-1185">Reference proteome</keyword>
<evidence type="ECO:0000313" key="3">
    <source>
        <dbReference type="Proteomes" id="UP000252139"/>
    </source>
</evidence>
<feature type="region of interest" description="Disordered" evidence="1">
    <location>
        <begin position="1"/>
        <end position="31"/>
    </location>
</feature>
<organism evidence="2 3">
    <name type="scientific">Rhizopus azygosporus</name>
    <name type="common">Rhizopus microsporus var. azygosporus</name>
    <dbReference type="NCBI Taxonomy" id="86630"/>
    <lineage>
        <taxon>Eukaryota</taxon>
        <taxon>Fungi</taxon>
        <taxon>Fungi incertae sedis</taxon>
        <taxon>Mucoromycota</taxon>
        <taxon>Mucoromycotina</taxon>
        <taxon>Mucoromycetes</taxon>
        <taxon>Mucorales</taxon>
        <taxon>Mucorineae</taxon>
        <taxon>Rhizopodaceae</taxon>
        <taxon>Rhizopus</taxon>
    </lineage>
</organism>
<proteinExistence type="predicted"/>
<dbReference type="AlphaFoldDB" id="A0A367JDV2"/>
<evidence type="ECO:0000256" key="1">
    <source>
        <dbReference type="SAM" id="MobiDB-lite"/>
    </source>
</evidence>
<feature type="compositionally biased region" description="Polar residues" evidence="1">
    <location>
        <begin position="1"/>
        <end position="10"/>
    </location>
</feature>
<dbReference type="EMBL" id="PJQL01001530">
    <property type="protein sequence ID" value="RCH88096.1"/>
    <property type="molecule type" value="Genomic_DNA"/>
</dbReference>
<reference evidence="2 3" key="1">
    <citation type="journal article" date="2018" name="G3 (Bethesda)">
        <title>Phylogenetic and Phylogenomic Definition of Rhizopus Species.</title>
        <authorList>
            <person name="Gryganskyi A.P."/>
            <person name="Golan J."/>
            <person name="Dolatabadi S."/>
            <person name="Mondo S."/>
            <person name="Robb S."/>
            <person name="Idnurm A."/>
            <person name="Muszewska A."/>
            <person name="Steczkiewicz K."/>
            <person name="Masonjones S."/>
            <person name="Liao H.L."/>
            <person name="Gajdeczka M.T."/>
            <person name="Anike F."/>
            <person name="Vuek A."/>
            <person name="Anishchenko I.M."/>
            <person name="Voigt K."/>
            <person name="de Hoog G.S."/>
            <person name="Smith M.E."/>
            <person name="Heitman J."/>
            <person name="Vilgalys R."/>
            <person name="Stajich J.E."/>
        </authorList>
    </citation>
    <scope>NUCLEOTIDE SEQUENCE [LARGE SCALE GENOMIC DNA]</scope>
    <source>
        <strain evidence="2 3">CBS 357.93</strain>
    </source>
</reference>
<protein>
    <submittedName>
        <fullName evidence="2">Uncharacterized protein</fullName>
    </submittedName>
</protein>
<feature type="compositionally biased region" description="Polar residues" evidence="1">
    <location>
        <begin position="20"/>
        <end position="31"/>
    </location>
</feature>